<dbReference type="InterPro" id="IPR027417">
    <property type="entry name" value="P-loop_NTPase"/>
</dbReference>
<keyword evidence="2" id="KW-0547">Nucleotide-binding</keyword>
<dbReference type="GO" id="GO:0016020">
    <property type="term" value="C:membrane"/>
    <property type="evidence" value="ECO:0007669"/>
    <property type="project" value="InterPro"/>
</dbReference>
<feature type="domain" description="ABC transporter" evidence="4">
    <location>
        <begin position="4"/>
        <end position="240"/>
    </location>
</feature>
<protein>
    <submittedName>
        <fullName evidence="5">Phosphate ABC transporter ATP-binding protein</fullName>
    </submittedName>
</protein>
<evidence type="ECO:0000256" key="2">
    <source>
        <dbReference type="ARBA" id="ARBA00022741"/>
    </source>
</evidence>
<dbReference type="GO" id="GO:0035435">
    <property type="term" value="P:phosphate ion transmembrane transport"/>
    <property type="evidence" value="ECO:0007669"/>
    <property type="project" value="InterPro"/>
</dbReference>
<dbReference type="Proteomes" id="UP001151071">
    <property type="component" value="Unassembled WGS sequence"/>
</dbReference>
<dbReference type="PANTHER" id="PTHR43423:SF1">
    <property type="entry name" value="ABC TRANSPORTER I FAMILY MEMBER 17"/>
    <property type="match status" value="1"/>
</dbReference>
<dbReference type="PANTHER" id="PTHR43423">
    <property type="entry name" value="ABC TRANSPORTER I FAMILY MEMBER 17"/>
    <property type="match status" value="1"/>
</dbReference>
<comment type="caution">
    <text evidence="5">The sequence shown here is derived from an EMBL/GenBank/DDBJ whole genome shotgun (WGS) entry which is preliminary data.</text>
</comment>
<dbReference type="InterPro" id="IPR003593">
    <property type="entry name" value="AAA+_ATPase"/>
</dbReference>
<evidence type="ECO:0000256" key="3">
    <source>
        <dbReference type="ARBA" id="ARBA00022840"/>
    </source>
</evidence>
<dbReference type="GO" id="GO:0005524">
    <property type="term" value="F:ATP binding"/>
    <property type="evidence" value="ECO:0007669"/>
    <property type="project" value="UniProtKB-KW"/>
</dbReference>
<evidence type="ECO:0000259" key="4">
    <source>
        <dbReference type="PROSITE" id="PS50893"/>
    </source>
</evidence>
<evidence type="ECO:0000256" key="1">
    <source>
        <dbReference type="ARBA" id="ARBA00022448"/>
    </source>
</evidence>
<dbReference type="RefSeq" id="WP_271139874.1">
    <property type="nucleotide sequence ID" value="NZ_JAPYYP010000007.1"/>
</dbReference>
<dbReference type="GO" id="GO:0005315">
    <property type="term" value="F:phosphate transmembrane transporter activity"/>
    <property type="evidence" value="ECO:0007669"/>
    <property type="project" value="InterPro"/>
</dbReference>
<dbReference type="GO" id="GO:0016887">
    <property type="term" value="F:ATP hydrolysis activity"/>
    <property type="evidence" value="ECO:0007669"/>
    <property type="project" value="InterPro"/>
</dbReference>
<dbReference type="EMBL" id="JAPYYP010000007">
    <property type="protein sequence ID" value="MDA5108340.1"/>
    <property type="molecule type" value="Genomic_DNA"/>
</dbReference>
<proteinExistence type="predicted"/>
<dbReference type="AlphaFoldDB" id="A0A9X3TQ60"/>
<keyword evidence="1" id="KW-0813">Transport</keyword>
<sequence length="246" mass="26977">MNILELRDLVVCHEGKTILRVDSVRFEQGKIYGIIGPSGAGKSTLLRVINLLERPAQGSMHVFGTDVDLAALTHAKGLPIQRQMGFVAQKPAMFHASVFDNVAMGLRYRGVDRAAIRPRVLAALKLVDLEHAAGQRADTLSGGEAQRIALARALVYEPPLLLLDEPTASLDPHNIAIFERVIHTIHQTRRTTILIVTHNLAQARRLTHACLFIHQGRIVECGETAAVFSGAACRELQDFISGRMIC</sequence>
<dbReference type="InterPro" id="IPR003439">
    <property type="entry name" value="ABC_transporter-like_ATP-bd"/>
</dbReference>
<dbReference type="Pfam" id="PF00005">
    <property type="entry name" value="ABC_tran"/>
    <property type="match status" value="1"/>
</dbReference>
<reference evidence="5" key="1">
    <citation type="submission" date="2022-12" db="EMBL/GenBank/DDBJ databases">
        <title>Draft genome sequence of the thermophilic strain Brevibacillus thermoruber HT42, isolated from Los Humeros, Puebla, Mexico, with biotechnological potential.</title>
        <authorList>
            <person name="Lara Sanchez J."/>
            <person name="Solis Palacios R."/>
            <person name="Bustos Baena A.S."/>
            <person name="Ruz Baez A.E."/>
            <person name="Espinosa Luna G."/>
            <person name="Oliart Ros R.M."/>
        </authorList>
    </citation>
    <scope>NUCLEOTIDE SEQUENCE</scope>
    <source>
        <strain evidence="5">HT42</strain>
    </source>
</reference>
<dbReference type="SMART" id="SM00382">
    <property type="entry name" value="AAA"/>
    <property type="match status" value="1"/>
</dbReference>
<dbReference type="PROSITE" id="PS50893">
    <property type="entry name" value="ABC_TRANSPORTER_2"/>
    <property type="match status" value="1"/>
</dbReference>
<evidence type="ECO:0000313" key="5">
    <source>
        <dbReference type="EMBL" id="MDA5108340.1"/>
    </source>
</evidence>
<dbReference type="InterPro" id="IPR005670">
    <property type="entry name" value="PstB-like"/>
</dbReference>
<dbReference type="InterPro" id="IPR017871">
    <property type="entry name" value="ABC_transporter-like_CS"/>
</dbReference>
<keyword evidence="3 5" id="KW-0067">ATP-binding</keyword>
<dbReference type="SUPFAM" id="SSF52540">
    <property type="entry name" value="P-loop containing nucleoside triphosphate hydrolases"/>
    <property type="match status" value="1"/>
</dbReference>
<organism evidence="5 6">
    <name type="scientific">Brevibacillus thermoruber</name>
    <dbReference type="NCBI Taxonomy" id="33942"/>
    <lineage>
        <taxon>Bacteria</taxon>
        <taxon>Bacillati</taxon>
        <taxon>Bacillota</taxon>
        <taxon>Bacilli</taxon>
        <taxon>Bacillales</taxon>
        <taxon>Paenibacillaceae</taxon>
        <taxon>Brevibacillus</taxon>
    </lineage>
</organism>
<gene>
    <name evidence="5" type="ORF">O3V59_08205</name>
</gene>
<evidence type="ECO:0000313" key="6">
    <source>
        <dbReference type="Proteomes" id="UP001151071"/>
    </source>
</evidence>
<dbReference type="Gene3D" id="3.40.50.300">
    <property type="entry name" value="P-loop containing nucleotide triphosphate hydrolases"/>
    <property type="match status" value="1"/>
</dbReference>
<dbReference type="CDD" id="cd03260">
    <property type="entry name" value="ABC_PstB_phosphate_transporter"/>
    <property type="match status" value="1"/>
</dbReference>
<accession>A0A9X3TQ60</accession>
<keyword evidence="6" id="KW-1185">Reference proteome</keyword>
<dbReference type="PROSITE" id="PS00211">
    <property type="entry name" value="ABC_TRANSPORTER_1"/>
    <property type="match status" value="1"/>
</dbReference>
<name>A0A9X3TQ60_9BACL</name>